<accession>A0ABT3Z9F0</accession>
<evidence type="ECO:0000259" key="1">
    <source>
        <dbReference type="Pfam" id="PF03358"/>
    </source>
</evidence>
<protein>
    <submittedName>
        <fullName evidence="2">NAD(P)H-dependent oxidoreductase</fullName>
    </submittedName>
</protein>
<feature type="domain" description="NADPH-dependent FMN reductase-like" evidence="1">
    <location>
        <begin position="4"/>
        <end position="144"/>
    </location>
</feature>
<dbReference type="PANTHER" id="PTHR30543">
    <property type="entry name" value="CHROMATE REDUCTASE"/>
    <property type="match status" value="1"/>
</dbReference>
<dbReference type="InterPro" id="IPR029039">
    <property type="entry name" value="Flavoprotein-like_sf"/>
</dbReference>
<dbReference type="RefSeq" id="WP_267653554.1">
    <property type="nucleotide sequence ID" value="NZ_JAOVZR010000001.1"/>
</dbReference>
<evidence type="ECO:0000313" key="2">
    <source>
        <dbReference type="EMBL" id="MCY0147964.1"/>
    </source>
</evidence>
<gene>
    <name evidence="2" type="ORF">OEG84_09645</name>
</gene>
<dbReference type="InterPro" id="IPR050712">
    <property type="entry name" value="NAD(P)H-dep_reductase"/>
</dbReference>
<dbReference type="Pfam" id="PF03358">
    <property type="entry name" value="FMN_red"/>
    <property type="match status" value="1"/>
</dbReference>
<reference evidence="2" key="1">
    <citation type="submission" date="2022-10" db="EMBL/GenBank/DDBJ databases">
        <title>Hoeflea sp. G2-23, isolated from marine algae.</title>
        <authorList>
            <person name="Kristyanto S."/>
            <person name="Kim J.M."/>
            <person name="Jeon C.O."/>
        </authorList>
    </citation>
    <scope>NUCLEOTIDE SEQUENCE</scope>
    <source>
        <strain evidence="2">G2-23</strain>
    </source>
</reference>
<evidence type="ECO:0000313" key="3">
    <source>
        <dbReference type="Proteomes" id="UP001073227"/>
    </source>
</evidence>
<sequence length="182" mass="19931">MSEIAVLVGSLRHDSINRKFAEALERLAGDRMKFTYADLASLPHYNEDLWANVPESVTRLKAVVDGADAVLMVTPEYNRTFPGVLKDAIDWGSRPWGKSSWGGKPVAITGTSPGVIGTAIAQHHLRTSMVAVGTAVMGQPELYYAYKAEHFDADGQITDKATKDYLETWIASFADWIAKTGK</sequence>
<comment type="caution">
    <text evidence="2">The sequence shown here is derived from an EMBL/GenBank/DDBJ whole genome shotgun (WGS) entry which is preliminary data.</text>
</comment>
<dbReference type="PANTHER" id="PTHR30543:SF21">
    <property type="entry name" value="NAD(P)H-DEPENDENT FMN REDUCTASE LOT6"/>
    <property type="match status" value="1"/>
</dbReference>
<dbReference type="SUPFAM" id="SSF52218">
    <property type="entry name" value="Flavoproteins"/>
    <property type="match status" value="1"/>
</dbReference>
<proteinExistence type="predicted"/>
<name>A0ABT3Z9F0_9HYPH</name>
<organism evidence="2 3">
    <name type="scientific">Hoeflea algicola</name>
    <dbReference type="NCBI Taxonomy" id="2983763"/>
    <lineage>
        <taxon>Bacteria</taxon>
        <taxon>Pseudomonadati</taxon>
        <taxon>Pseudomonadota</taxon>
        <taxon>Alphaproteobacteria</taxon>
        <taxon>Hyphomicrobiales</taxon>
        <taxon>Rhizobiaceae</taxon>
        <taxon>Hoeflea</taxon>
    </lineage>
</organism>
<dbReference type="Gene3D" id="3.40.50.360">
    <property type="match status" value="1"/>
</dbReference>
<dbReference type="InterPro" id="IPR005025">
    <property type="entry name" value="FMN_Rdtase-like_dom"/>
</dbReference>
<dbReference type="Proteomes" id="UP001073227">
    <property type="component" value="Unassembled WGS sequence"/>
</dbReference>
<dbReference type="EMBL" id="JAOVZR010000001">
    <property type="protein sequence ID" value="MCY0147964.1"/>
    <property type="molecule type" value="Genomic_DNA"/>
</dbReference>
<keyword evidence="3" id="KW-1185">Reference proteome</keyword>